<dbReference type="GO" id="GO:0005886">
    <property type="term" value="C:plasma membrane"/>
    <property type="evidence" value="ECO:0007669"/>
    <property type="project" value="TreeGrafter"/>
</dbReference>
<feature type="transmembrane region" description="Helical" evidence="5">
    <location>
        <begin position="72"/>
        <end position="92"/>
    </location>
</feature>
<proteinExistence type="predicted"/>
<feature type="transmembrane region" description="Helical" evidence="5">
    <location>
        <begin position="104"/>
        <end position="129"/>
    </location>
</feature>
<dbReference type="OrthoDB" id="3066029at2759"/>
<evidence type="ECO:0000313" key="7">
    <source>
        <dbReference type="EMBL" id="SCW03427.1"/>
    </source>
</evidence>
<dbReference type="Proteomes" id="UP000190831">
    <property type="component" value="Chromosome G"/>
</dbReference>
<gene>
    <name evidence="7" type="ORF">LAFE_0G10176G</name>
</gene>
<dbReference type="InterPro" id="IPR020846">
    <property type="entry name" value="MFS_dom"/>
</dbReference>
<keyword evidence="4 5" id="KW-0472">Membrane</keyword>
<sequence length="469" mass="51627">MVDSETAGKDVLCETYTSELSDQETSIEQFTERKKKFIVAISSAACFLTPMAGLAFLPAVSTIAERFHTTGSIINVSNAIYNVFMALSCFWAPFSDSYGRKPTFLLCMTFCVISTVLVACSQNLAMFFVFRASTAFFGTAFFSIGAQIIGDIYPPERRGGAMGWNIAGSQIGPPLGPTFGAIIVTYTTWRWIFFILAILGGIVLVLAFLFLPETLPESKHQIALRNYNQSEEVLNNPEKRKKFIFVPFNITRPITSLRYPTLLLAGIASSALMYNMYCLLTPIRYVIDPRFNITLPLYGGLFYLAPGTGYLLGSFVGGRLSDYQVRKSIAKRGRRVPEDRLRITLIFYGLLSPASVIIYGWSLYYKKGGYPLPIICMFINGFCQTSAFPSINSYCIDSMASKIGGGAVGGNYMIRFFASAVASATCLIAIEDIGIGWTSTISGLVLIVGFICMLVLVFHGEKMRLGGEE</sequence>
<feature type="transmembrane region" description="Helical" evidence="5">
    <location>
        <begin position="370"/>
        <end position="391"/>
    </location>
</feature>
<evidence type="ECO:0000256" key="1">
    <source>
        <dbReference type="ARBA" id="ARBA00004141"/>
    </source>
</evidence>
<keyword evidence="2 5" id="KW-0812">Transmembrane</keyword>
<dbReference type="GO" id="GO:0022857">
    <property type="term" value="F:transmembrane transporter activity"/>
    <property type="evidence" value="ECO:0007669"/>
    <property type="project" value="InterPro"/>
</dbReference>
<feature type="transmembrane region" description="Helical" evidence="5">
    <location>
        <begin position="259"/>
        <end position="277"/>
    </location>
</feature>
<feature type="transmembrane region" description="Helical" evidence="5">
    <location>
        <begin position="412"/>
        <end position="430"/>
    </location>
</feature>
<dbReference type="OMA" id="GNYFMRY"/>
<evidence type="ECO:0000313" key="8">
    <source>
        <dbReference type="Proteomes" id="UP000190831"/>
    </source>
</evidence>
<dbReference type="InterPro" id="IPR011701">
    <property type="entry name" value="MFS"/>
</dbReference>
<evidence type="ECO:0000256" key="4">
    <source>
        <dbReference type="ARBA" id="ARBA00023136"/>
    </source>
</evidence>
<comment type="subcellular location">
    <subcellularLocation>
        <location evidence="1">Membrane</location>
        <topology evidence="1">Multi-pass membrane protein</topology>
    </subcellularLocation>
</comment>
<evidence type="ECO:0000256" key="5">
    <source>
        <dbReference type="SAM" id="Phobius"/>
    </source>
</evidence>
<evidence type="ECO:0000256" key="2">
    <source>
        <dbReference type="ARBA" id="ARBA00022692"/>
    </source>
</evidence>
<organism evidence="7 8">
    <name type="scientific">Lachancea fermentati</name>
    <name type="common">Zygosaccharomyces fermentati</name>
    <dbReference type="NCBI Taxonomy" id="4955"/>
    <lineage>
        <taxon>Eukaryota</taxon>
        <taxon>Fungi</taxon>
        <taxon>Dikarya</taxon>
        <taxon>Ascomycota</taxon>
        <taxon>Saccharomycotina</taxon>
        <taxon>Saccharomycetes</taxon>
        <taxon>Saccharomycetales</taxon>
        <taxon>Saccharomycetaceae</taxon>
        <taxon>Lachancea</taxon>
    </lineage>
</organism>
<feature type="transmembrane region" description="Helical" evidence="5">
    <location>
        <begin position="135"/>
        <end position="154"/>
    </location>
</feature>
<dbReference type="PANTHER" id="PTHR23502:SF64">
    <property type="entry name" value="TRANSPORTER, PUTATIVE (AFU_ORTHOLOGUE AFUA_3G11760)-RELATED"/>
    <property type="match status" value="1"/>
</dbReference>
<dbReference type="InterPro" id="IPR036259">
    <property type="entry name" value="MFS_trans_sf"/>
</dbReference>
<feature type="transmembrane region" description="Helical" evidence="5">
    <location>
        <begin position="297"/>
        <end position="320"/>
    </location>
</feature>
<name>A0A1G4MI00_LACFM</name>
<keyword evidence="3 5" id="KW-1133">Transmembrane helix</keyword>
<dbReference type="Pfam" id="PF07690">
    <property type="entry name" value="MFS_1"/>
    <property type="match status" value="1"/>
</dbReference>
<reference evidence="7 8" key="1">
    <citation type="submission" date="2016-03" db="EMBL/GenBank/DDBJ databases">
        <authorList>
            <person name="Devillers H."/>
        </authorList>
    </citation>
    <scope>NUCLEOTIDE SEQUENCE [LARGE SCALE GENOMIC DNA]</scope>
    <source>
        <strain evidence="7">CBS 6772</strain>
    </source>
</reference>
<feature type="transmembrane region" description="Helical" evidence="5">
    <location>
        <begin position="436"/>
        <end position="458"/>
    </location>
</feature>
<dbReference type="PANTHER" id="PTHR23502">
    <property type="entry name" value="MAJOR FACILITATOR SUPERFAMILY"/>
    <property type="match status" value="1"/>
</dbReference>
<feature type="transmembrane region" description="Helical" evidence="5">
    <location>
        <begin position="191"/>
        <end position="211"/>
    </location>
</feature>
<dbReference type="Gene3D" id="1.20.1250.20">
    <property type="entry name" value="MFS general substrate transporter like domains"/>
    <property type="match status" value="1"/>
</dbReference>
<feature type="transmembrane region" description="Helical" evidence="5">
    <location>
        <begin position="37"/>
        <end position="60"/>
    </location>
</feature>
<keyword evidence="8" id="KW-1185">Reference proteome</keyword>
<feature type="domain" description="Major facilitator superfamily (MFS) profile" evidence="6">
    <location>
        <begin position="38"/>
        <end position="461"/>
    </location>
</feature>
<accession>A0A1G4MI00</accession>
<dbReference type="SUPFAM" id="SSF103473">
    <property type="entry name" value="MFS general substrate transporter"/>
    <property type="match status" value="1"/>
</dbReference>
<dbReference type="PROSITE" id="PS50850">
    <property type="entry name" value="MFS"/>
    <property type="match status" value="1"/>
</dbReference>
<dbReference type="EMBL" id="LT598486">
    <property type="protein sequence ID" value="SCW03427.1"/>
    <property type="molecule type" value="Genomic_DNA"/>
</dbReference>
<protein>
    <submittedName>
        <fullName evidence="7">LAFE_0G10176g1_1</fullName>
    </submittedName>
</protein>
<dbReference type="STRING" id="4955.A0A1G4MI00"/>
<dbReference type="AlphaFoldDB" id="A0A1G4MI00"/>
<feature type="transmembrane region" description="Helical" evidence="5">
    <location>
        <begin position="341"/>
        <end position="364"/>
    </location>
</feature>
<evidence type="ECO:0000259" key="6">
    <source>
        <dbReference type="PROSITE" id="PS50850"/>
    </source>
</evidence>
<evidence type="ECO:0000256" key="3">
    <source>
        <dbReference type="ARBA" id="ARBA00022989"/>
    </source>
</evidence>